<dbReference type="AlphaFoldDB" id="A0A381TZ82"/>
<keyword evidence="2" id="KW-1133">Transmembrane helix</keyword>
<keyword evidence="2" id="KW-0472">Membrane</keyword>
<dbReference type="InterPro" id="IPR036737">
    <property type="entry name" value="OmpA-like_sf"/>
</dbReference>
<organism evidence="4">
    <name type="scientific">marine metagenome</name>
    <dbReference type="NCBI Taxonomy" id="408172"/>
    <lineage>
        <taxon>unclassified sequences</taxon>
        <taxon>metagenomes</taxon>
        <taxon>ecological metagenomes</taxon>
    </lineage>
</organism>
<proteinExistence type="predicted"/>
<evidence type="ECO:0000256" key="2">
    <source>
        <dbReference type="SAM" id="Phobius"/>
    </source>
</evidence>
<dbReference type="Gene3D" id="3.30.1330.60">
    <property type="entry name" value="OmpA-like domain"/>
    <property type="match status" value="1"/>
</dbReference>
<protein>
    <recommendedName>
        <fullName evidence="3">OmpA-like domain-containing protein</fullName>
    </recommendedName>
</protein>
<dbReference type="SUPFAM" id="SSF103088">
    <property type="entry name" value="OmpA-like"/>
    <property type="match status" value="1"/>
</dbReference>
<feature type="coiled-coil region" evidence="1">
    <location>
        <begin position="217"/>
        <end position="282"/>
    </location>
</feature>
<reference evidence="4" key="1">
    <citation type="submission" date="2018-05" db="EMBL/GenBank/DDBJ databases">
        <authorList>
            <person name="Lanie J.A."/>
            <person name="Ng W.-L."/>
            <person name="Kazmierczak K.M."/>
            <person name="Andrzejewski T.M."/>
            <person name="Davidsen T.M."/>
            <person name="Wayne K.J."/>
            <person name="Tettelin H."/>
            <person name="Glass J.I."/>
            <person name="Rusch D."/>
            <person name="Podicherti R."/>
            <person name="Tsui H.-C.T."/>
            <person name="Winkler M.E."/>
        </authorList>
    </citation>
    <scope>NUCLEOTIDE SEQUENCE</scope>
</reference>
<dbReference type="PROSITE" id="PS51123">
    <property type="entry name" value="OMPA_2"/>
    <property type="match status" value="1"/>
</dbReference>
<dbReference type="Pfam" id="PF00691">
    <property type="entry name" value="OmpA"/>
    <property type="match status" value="1"/>
</dbReference>
<dbReference type="InterPro" id="IPR050330">
    <property type="entry name" value="Bact_OuterMem_StrucFunc"/>
</dbReference>
<evidence type="ECO:0000259" key="3">
    <source>
        <dbReference type="PROSITE" id="PS51123"/>
    </source>
</evidence>
<evidence type="ECO:0000256" key="1">
    <source>
        <dbReference type="SAM" id="Coils"/>
    </source>
</evidence>
<accession>A0A381TZ82</accession>
<dbReference type="EMBL" id="UINC01005435">
    <property type="protein sequence ID" value="SVA21315.1"/>
    <property type="molecule type" value="Genomic_DNA"/>
</dbReference>
<feature type="coiled-coil region" evidence="1">
    <location>
        <begin position="339"/>
        <end position="436"/>
    </location>
</feature>
<dbReference type="PANTHER" id="PTHR30329:SF21">
    <property type="entry name" value="LIPOPROTEIN YIAD-RELATED"/>
    <property type="match status" value="1"/>
</dbReference>
<sequence>MTVRSIRHRLSEATNIWPGFVDVLATLLIVIIFILMVFTVSQIYLSDAISGRDKALEDLRNQINELSKILIIESKEKQQALEELSTTESELKSEQELTLQLESQIAENKATISTQSINISLLSDQIADLLVELRIVAKALETYEGIEVTSLDTKGLGERINKALAARIDQLNLINEKLSLSQQETAKQLQIVQELNENLMAINESLGLDDAGLVEQLEAIRKKNTELALANEQLELSKQQISEQLKTVEELNIKLTLNEEELQNQVKQYQKLTEELIALNDSLDLKDQTLIEKIELIRNKNTKLALLNEELIKKDTTIFDLRGKILELNNILSISKENKIAQQAEIQSLSQKISVLETESAKSADQKTQIESLTSKIASLEKENQQLIESTDKEILEAQLKASSTLEQVAFLTNEIEVLKNEINILNSALEASEQDVLTKELKIEVLGERLNKALTSKVFELQKYRSEFFGRLQSILGDRQDIKVVGDRFIFESELLFDSGSASLQFEGKEKLKQIGLTLKETTMNIPDDIDWIIQVEGHTDKNPINTPQFPSNWELSTARANTVLKLLLELGFNPQHLSAAGYGEFYPISDGESAKDLQQNRRIELKLTSR</sequence>
<gene>
    <name evidence="4" type="ORF">METZ01_LOCUS74169</name>
</gene>
<dbReference type="CDD" id="cd07185">
    <property type="entry name" value="OmpA_C-like"/>
    <property type="match status" value="1"/>
</dbReference>
<feature type="transmembrane region" description="Helical" evidence="2">
    <location>
        <begin position="20"/>
        <end position="45"/>
    </location>
</feature>
<feature type="coiled-coil region" evidence="1">
    <location>
        <begin position="56"/>
        <end position="97"/>
    </location>
</feature>
<dbReference type="InterPro" id="IPR006665">
    <property type="entry name" value="OmpA-like"/>
</dbReference>
<feature type="domain" description="OmpA-like" evidence="3">
    <location>
        <begin position="486"/>
        <end position="612"/>
    </location>
</feature>
<name>A0A381TZ82_9ZZZZ</name>
<dbReference type="PANTHER" id="PTHR30329">
    <property type="entry name" value="STATOR ELEMENT OF FLAGELLAR MOTOR COMPLEX"/>
    <property type="match status" value="1"/>
</dbReference>
<evidence type="ECO:0000313" key="4">
    <source>
        <dbReference type="EMBL" id="SVA21315.1"/>
    </source>
</evidence>
<keyword evidence="2" id="KW-0812">Transmembrane</keyword>
<keyword evidence="1" id="KW-0175">Coiled coil</keyword>